<dbReference type="EMBL" id="CP043424">
    <property type="protein sequence ID" value="QIW12827.1"/>
    <property type="molecule type" value="Genomic_DNA"/>
</dbReference>
<dbReference type="InterPro" id="IPR010263">
    <property type="entry name" value="T6SS_TssK"/>
</dbReference>
<reference evidence="1 3" key="1">
    <citation type="submission" date="2017-06" db="EMBL/GenBank/DDBJ databases">
        <title>Complete genome of Francisella adeliensis.</title>
        <authorList>
            <person name="Vallesi A."/>
            <person name="Sjodin A."/>
        </authorList>
    </citation>
    <scope>NUCLEOTIDE SEQUENCE [LARGE SCALE GENOMIC DNA]</scope>
    <source>
        <strain evidence="1 3">FDC440</strain>
    </source>
</reference>
<evidence type="ECO:0000313" key="3">
    <source>
        <dbReference type="Proteomes" id="UP000251120"/>
    </source>
</evidence>
<dbReference type="AlphaFoldDB" id="A0A2Z4Y1H4"/>
<gene>
    <name evidence="1" type="ORF">CDH04_09320</name>
    <name evidence="2" type="ORF">FZC43_09335</name>
</gene>
<sequence length="405" mass="46930">MPNVHWHLGQTLSPNHFRLQQDNMSVLSNTLLYEVNNLTPGIYQLKLKDNDIDNLVINVEELVILLDSGESIILGKNAKINSYKLNVHDNSIKKLDVYLNIKEKKYIDTYKYNSHDIKVEYYDLFISDSYSEQSCYSIKVFELDLIQDTNSYSICKSFIPKLSALPYLYRDGILPRLMPIVDHIHCLISKNISSMTVGIYKYQLIICELSKIDFWLKKVSSNTKSIHFNEIQKYMVKLLIIVSLVQDKIPQFKASDIEGDGYHWCLSQLDRIEKAMDDLLSVNHRIITLTLSDGIYKSPLLPREFFMSKKKYIVFEGLNHHGGEVKASMKLFSPVDIRSIMTFSSKGVEMRELDKELYKKTFPLADLILEIHASGTSWINIFEQKLLCLTLYSQESEAKAYLVYE</sequence>
<evidence type="ECO:0000313" key="4">
    <source>
        <dbReference type="Proteomes" id="UP000681131"/>
    </source>
</evidence>
<evidence type="ECO:0008006" key="5">
    <source>
        <dbReference type="Google" id="ProtNLM"/>
    </source>
</evidence>
<dbReference type="KEGG" id="fad:CDH04_09320"/>
<keyword evidence="4" id="KW-1185">Reference proteome</keyword>
<dbReference type="OrthoDB" id="9775333at2"/>
<organism evidence="1 3">
    <name type="scientific">Francisella adeliensis</name>
    <dbReference type="NCBI Taxonomy" id="2007306"/>
    <lineage>
        <taxon>Bacteria</taxon>
        <taxon>Pseudomonadati</taxon>
        <taxon>Pseudomonadota</taxon>
        <taxon>Gammaproteobacteria</taxon>
        <taxon>Thiotrichales</taxon>
        <taxon>Francisellaceae</taxon>
        <taxon>Francisella</taxon>
    </lineage>
</organism>
<dbReference type="Proteomes" id="UP000251120">
    <property type="component" value="Chromosome"/>
</dbReference>
<dbReference type="Proteomes" id="UP000681131">
    <property type="component" value="Chromosome"/>
</dbReference>
<proteinExistence type="predicted"/>
<dbReference type="NCBIfam" id="TIGR03353">
    <property type="entry name" value="VI_chp_4"/>
    <property type="match status" value="1"/>
</dbReference>
<name>A0A2Z4Y1H4_9GAMM</name>
<dbReference type="RefSeq" id="WP_112870757.1">
    <property type="nucleotide sequence ID" value="NZ_CP021781.1"/>
</dbReference>
<accession>A0A2Z4Y1H4</accession>
<evidence type="ECO:0000313" key="1">
    <source>
        <dbReference type="EMBL" id="AXA34582.1"/>
    </source>
</evidence>
<dbReference type="EMBL" id="CP021781">
    <property type="protein sequence ID" value="AXA34582.1"/>
    <property type="molecule type" value="Genomic_DNA"/>
</dbReference>
<reference evidence="2 4" key="2">
    <citation type="submission" date="2019-08" db="EMBL/GenBank/DDBJ databases">
        <title>Complete genome sequences of Francisella adeliensis (FSC1325 and FSC1326).</title>
        <authorList>
            <person name="Ohrman C."/>
            <person name="Uneklint I."/>
            <person name="Vallesi A."/>
            <person name="Karlsson L."/>
            <person name="Sjodin A."/>
        </authorList>
    </citation>
    <scope>NUCLEOTIDE SEQUENCE [LARGE SCALE GENOMIC DNA]</scope>
    <source>
        <strain evidence="2 4">FSC1325</strain>
    </source>
</reference>
<protein>
    <recommendedName>
        <fullName evidence="5">Type VI secretion system-associated protein</fullName>
    </recommendedName>
</protein>
<evidence type="ECO:0000313" key="2">
    <source>
        <dbReference type="EMBL" id="QIW12827.1"/>
    </source>
</evidence>